<evidence type="ECO:0000313" key="3">
    <source>
        <dbReference type="EMBL" id="CAD7643497.1"/>
    </source>
</evidence>
<feature type="chain" id="PRO_5035680737" description="Rhamnogalacturonase A/B/Epimerase-like pectate lyase domain-containing protein" evidence="1">
    <location>
        <begin position="21"/>
        <end position="171"/>
    </location>
</feature>
<feature type="non-terminal residue" evidence="3">
    <location>
        <position position="171"/>
    </location>
</feature>
<protein>
    <recommendedName>
        <fullName evidence="2">Rhamnogalacturonase A/B/Epimerase-like pectate lyase domain-containing protein</fullName>
    </recommendedName>
</protein>
<organism evidence="3">
    <name type="scientific">Oppiella nova</name>
    <dbReference type="NCBI Taxonomy" id="334625"/>
    <lineage>
        <taxon>Eukaryota</taxon>
        <taxon>Metazoa</taxon>
        <taxon>Ecdysozoa</taxon>
        <taxon>Arthropoda</taxon>
        <taxon>Chelicerata</taxon>
        <taxon>Arachnida</taxon>
        <taxon>Acari</taxon>
        <taxon>Acariformes</taxon>
        <taxon>Sarcoptiformes</taxon>
        <taxon>Oribatida</taxon>
        <taxon>Brachypylina</taxon>
        <taxon>Oppioidea</taxon>
        <taxon>Oppiidae</taxon>
        <taxon>Oppiella</taxon>
    </lineage>
</organism>
<dbReference type="InterPro" id="IPR024535">
    <property type="entry name" value="RHGA/B-epi-like_pectate_lyase"/>
</dbReference>
<sequence length="171" mass="18904">MYKNLLLLVITAYLCPYTQTLGPQCVGKALPHSPQTDHWLRVLKHDGLSPFNNNPGTYQVFRNVRDYGAKGDGQTDDSDAINLAISFGDRCGIGCDSSTTSPAIVYFPPGKYLISRSLLQYYFTQFVGDPIELPVLIMAPDFDGDRVKALVASNHYGSGGAEIWTNQNNFY</sequence>
<evidence type="ECO:0000259" key="2">
    <source>
        <dbReference type="Pfam" id="PF12708"/>
    </source>
</evidence>
<dbReference type="PANTHER" id="PTHR31339:SF9">
    <property type="entry name" value="PLASMIN AND FIBRONECTIN-BINDING PROTEIN A"/>
    <property type="match status" value="1"/>
</dbReference>
<dbReference type="EMBL" id="OC916202">
    <property type="protein sequence ID" value="CAD7643497.1"/>
    <property type="molecule type" value="Genomic_DNA"/>
</dbReference>
<dbReference type="SUPFAM" id="SSF51126">
    <property type="entry name" value="Pectin lyase-like"/>
    <property type="match status" value="1"/>
</dbReference>
<dbReference type="OrthoDB" id="10030520at2759"/>
<dbReference type="EMBL" id="CAJPVJ010001377">
    <property type="protein sequence ID" value="CAG2164614.1"/>
    <property type="molecule type" value="Genomic_DNA"/>
</dbReference>
<keyword evidence="1" id="KW-0732">Signal</keyword>
<accession>A0A7R9QGM1</accession>
<feature type="domain" description="Rhamnogalacturonase A/B/Epimerase-like pectate lyase" evidence="2">
    <location>
        <begin position="61"/>
        <end position="171"/>
    </location>
</feature>
<keyword evidence="4" id="KW-1185">Reference proteome</keyword>
<evidence type="ECO:0000256" key="1">
    <source>
        <dbReference type="SAM" id="SignalP"/>
    </source>
</evidence>
<dbReference type="InterPro" id="IPR011050">
    <property type="entry name" value="Pectin_lyase_fold/virulence"/>
</dbReference>
<reference evidence="3" key="1">
    <citation type="submission" date="2020-11" db="EMBL/GenBank/DDBJ databases">
        <authorList>
            <person name="Tran Van P."/>
        </authorList>
    </citation>
    <scope>NUCLEOTIDE SEQUENCE</scope>
</reference>
<evidence type="ECO:0000313" key="4">
    <source>
        <dbReference type="Proteomes" id="UP000728032"/>
    </source>
</evidence>
<dbReference type="Proteomes" id="UP000728032">
    <property type="component" value="Unassembled WGS sequence"/>
</dbReference>
<feature type="signal peptide" evidence="1">
    <location>
        <begin position="1"/>
        <end position="20"/>
    </location>
</feature>
<dbReference type="AlphaFoldDB" id="A0A7R9QGM1"/>
<name>A0A7R9QGM1_9ACAR</name>
<proteinExistence type="predicted"/>
<gene>
    <name evidence="3" type="ORF">ONB1V03_LOCUS4165</name>
</gene>
<dbReference type="Pfam" id="PF12708">
    <property type="entry name" value="Pect-lyase_RHGA_epim"/>
    <property type="match status" value="1"/>
</dbReference>
<dbReference type="InterPro" id="IPR012334">
    <property type="entry name" value="Pectin_lyas_fold"/>
</dbReference>
<dbReference type="PANTHER" id="PTHR31339">
    <property type="entry name" value="PECTIN LYASE-RELATED"/>
    <property type="match status" value="1"/>
</dbReference>
<dbReference type="InterPro" id="IPR051801">
    <property type="entry name" value="GH28_Enzymes"/>
</dbReference>
<dbReference type="Gene3D" id="2.160.20.10">
    <property type="entry name" value="Single-stranded right-handed beta-helix, Pectin lyase-like"/>
    <property type="match status" value="1"/>
</dbReference>